<evidence type="ECO:0000256" key="10">
    <source>
        <dbReference type="ARBA" id="ARBA00022605"/>
    </source>
</evidence>
<accession>A0A176Z2E4</accession>
<keyword evidence="16 18" id="KW-0456">Lyase</keyword>
<comment type="subcellular location">
    <subcellularLocation>
        <location evidence="4 18">Cytoplasm</location>
    </subcellularLocation>
</comment>
<dbReference type="FunFam" id="3.40.50.1970:FF:000001">
    <property type="entry name" value="3-dehydroquinate synthase"/>
    <property type="match status" value="1"/>
</dbReference>
<comment type="pathway">
    <text evidence="5 18">Metabolic intermediate biosynthesis; chorismate biosynthesis; chorismate from D-erythrose 4-phosphate and phosphoenolpyruvate: step 2/7.</text>
</comment>
<evidence type="ECO:0000256" key="12">
    <source>
        <dbReference type="ARBA" id="ARBA00022741"/>
    </source>
</evidence>
<dbReference type="UniPathway" id="UPA00053">
    <property type="reaction ID" value="UER00085"/>
</dbReference>
<evidence type="ECO:0000256" key="3">
    <source>
        <dbReference type="ARBA" id="ARBA00003485"/>
    </source>
</evidence>
<keyword evidence="9 18" id="KW-0963">Cytoplasm</keyword>
<dbReference type="GO" id="GO:0000166">
    <property type="term" value="F:nucleotide binding"/>
    <property type="evidence" value="ECO:0007669"/>
    <property type="project" value="UniProtKB-KW"/>
</dbReference>
<keyword evidence="13 18" id="KW-0862">Zinc</keyword>
<evidence type="ECO:0000259" key="19">
    <source>
        <dbReference type="Pfam" id="PF01761"/>
    </source>
</evidence>
<evidence type="ECO:0000256" key="6">
    <source>
        <dbReference type="ARBA" id="ARBA00005412"/>
    </source>
</evidence>
<feature type="binding site" evidence="18">
    <location>
        <position position="256"/>
    </location>
    <ligand>
        <name>Zn(2+)</name>
        <dbReference type="ChEBI" id="CHEBI:29105"/>
    </ligand>
</feature>
<comment type="similarity">
    <text evidence="6 18">Belongs to the sugar phosphate cyclases superfamily. Dehydroquinate synthase family.</text>
</comment>
<comment type="function">
    <text evidence="3 18">Catalyzes the conversion of 3-deoxy-D-arabino-heptulosonate 7-phosphate (DAHP) to dehydroquinate (DHQ).</text>
</comment>
<dbReference type="GO" id="GO:0008652">
    <property type="term" value="P:amino acid biosynthetic process"/>
    <property type="evidence" value="ECO:0007669"/>
    <property type="project" value="UniProtKB-KW"/>
</dbReference>
<dbReference type="CDD" id="cd08195">
    <property type="entry name" value="DHQS"/>
    <property type="match status" value="1"/>
</dbReference>
<feature type="domain" description="3-dehydroquinate synthase N-terminal" evidence="19">
    <location>
        <begin position="77"/>
        <end position="189"/>
    </location>
</feature>
<dbReference type="AlphaFoldDB" id="A0A176Z2E4"/>
<comment type="cofactor">
    <cofactor evidence="18">
        <name>Co(2+)</name>
        <dbReference type="ChEBI" id="CHEBI:48828"/>
    </cofactor>
    <cofactor evidence="18">
        <name>Zn(2+)</name>
        <dbReference type="ChEBI" id="CHEBI:29105"/>
    </cofactor>
    <text evidence="18">Binds 1 divalent metal cation per subunit. Can use either Co(2+) or Zn(2+).</text>
</comment>
<feature type="binding site" evidence="18">
    <location>
        <begin position="81"/>
        <end position="86"/>
    </location>
    <ligand>
        <name>NAD(+)</name>
        <dbReference type="ChEBI" id="CHEBI:57540"/>
    </ligand>
</feature>
<keyword evidence="22" id="KW-1185">Reference proteome</keyword>
<comment type="caution">
    <text evidence="18">Lacks conserved residue(s) required for the propagation of feature annotation.</text>
</comment>
<evidence type="ECO:0000256" key="5">
    <source>
        <dbReference type="ARBA" id="ARBA00004661"/>
    </source>
</evidence>
<dbReference type="Pfam" id="PF24621">
    <property type="entry name" value="DHQS_C"/>
    <property type="match status" value="1"/>
</dbReference>
<dbReference type="GO" id="GO:0046872">
    <property type="term" value="F:metal ion binding"/>
    <property type="evidence" value="ECO:0007669"/>
    <property type="project" value="UniProtKB-KW"/>
</dbReference>
<dbReference type="PIRSF" id="PIRSF001455">
    <property type="entry name" value="DHQ_synth"/>
    <property type="match status" value="1"/>
</dbReference>
<name>A0A176Z2E4_9BRAD</name>
<comment type="catalytic activity">
    <reaction evidence="1 18">
        <text>7-phospho-2-dehydro-3-deoxy-D-arabino-heptonate = 3-dehydroquinate + phosphate</text>
        <dbReference type="Rhea" id="RHEA:21968"/>
        <dbReference type="ChEBI" id="CHEBI:32364"/>
        <dbReference type="ChEBI" id="CHEBI:43474"/>
        <dbReference type="ChEBI" id="CHEBI:58394"/>
        <dbReference type="EC" id="4.2.3.4"/>
    </reaction>
</comment>
<sequence>MTAPLKHSDPVKVDVALGDRAYDIVIGRDVLASLGERITRLRPGVRTAIVTDRTVAKYWLEPTEASLAAAGIPTSRIVVEEGEISKTYAGLEKVSEALIAAKIERNDLVIALGGGVVGDLAGFAAAILRRGVDFVQVPTSLLAQVDSSVGGKTGINSPQGKNLLGAFHQPVLVIADTAVLDTLSPRQFRAGYAEVAKYGVLGDEAFFTWLEKNHADIFKGGSAREHAIATSCRAKAAIVSRDERETGERALLNLGHTFGHALEAATGFSDRLFHGEGVSIGIVLAAEFSARLGMIGEAEAVRVERHLAQAGLPTRLQDIAGFAQEGLADADALMALMAQDKKVKRGKLTFILLEAVGRAVIAKDVEPTPVRDFLKEKLAHRA</sequence>
<evidence type="ECO:0000256" key="18">
    <source>
        <dbReference type="HAMAP-Rule" id="MF_00110"/>
    </source>
</evidence>
<evidence type="ECO:0000259" key="20">
    <source>
        <dbReference type="Pfam" id="PF24621"/>
    </source>
</evidence>
<evidence type="ECO:0000313" key="21">
    <source>
        <dbReference type="EMBL" id="OAF13499.1"/>
    </source>
</evidence>
<dbReference type="GO" id="GO:0009423">
    <property type="term" value="P:chorismate biosynthetic process"/>
    <property type="evidence" value="ECO:0007669"/>
    <property type="project" value="UniProtKB-UniRule"/>
</dbReference>
<reference evidence="21 22" key="1">
    <citation type="submission" date="2016-03" db="EMBL/GenBank/DDBJ databases">
        <title>Draft Genome Sequence of the Strain BR 10245 (Bradyrhizobium sp.) isolated from nodules of Centrolobium paraense.</title>
        <authorList>
            <person name="Simoes-Araujo J.L.Sr."/>
            <person name="Barauna A.C."/>
            <person name="Silva K."/>
            <person name="Zilli J.E."/>
        </authorList>
    </citation>
    <scope>NUCLEOTIDE SEQUENCE [LARGE SCALE GENOMIC DNA]</scope>
    <source>
        <strain evidence="21 22">BR 10245</strain>
    </source>
</reference>
<dbReference type="PANTHER" id="PTHR43622:SF7">
    <property type="entry name" value="3-DEHYDROQUINATE SYNTHASE, CHLOROPLASTIC"/>
    <property type="match status" value="1"/>
</dbReference>
<evidence type="ECO:0000256" key="9">
    <source>
        <dbReference type="ARBA" id="ARBA00022490"/>
    </source>
</evidence>
<evidence type="ECO:0000256" key="7">
    <source>
        <dbReference type="ARBA" id="ARBA00013031"/>
    </source>
</evidence>
<keyword evidence="14 18" id="KW-0520">NAD</keyword>
<dbReference type="InterPro" id="IPR056179">
    <property type="entry name" value="DHQS_C"/>
</dbReference>
<evidence type="ECO:0000256" key="1">
    <source>
        <dbReference type="ARBA" id="ARBA00001393"/>
    </source>
</evidence>
<evidence type="ECO:0000256" key="14">
    <source>
        <dbReference type="ARBA" id="ARBA00023027"/>
    </source>
</evidence>
<proteinExistence type="inferred from homology"/>
<comment type="caution">
    <text evidence="21">The sequence shown here is derived from an EMBL/GenBank/DDBJ whole genome shotgun (WGS) entry which is preliminary data.</text>
</comment>
<dbReference type="InterPro" id="IPR050071">
    <property type="entry name" value="Dehydroquinate_synthase"/>
</dbReference>
<evidence type="ECO:0000256" key="11">
    <source>
        <dbReference type="ARBA" id="ARBA00022723"/>
    </source>
</evidence>
<evidence type="ECO:0000256" key="4">
    <source>
        <dbReference type="ARBA" id="ARBA00004496"/>
    </source>
</evidence>
<keyword evidence="10 18" id="KW-0028">Amino-acid biosynthesis</keyword>
<dbReference type="Gene3D" id="1.20.1090.10">
    <property type="entry name" value="Dehydroquinate synthase-like - alpha domain"/>
    <property type="match status" value="1"/>
</dbReference>
<dbReference type="STRING" id="1505087.AYJ54_05810"/>
<feature type="binding site" evidence="18">
    <location>
        <position position="274"/>
    </location>
    <ligand>
        <name>Zn(2+)</name>
        <dbReference type="ChEBI" id="CHEBI:29105"/>
    </ligand>
</feature>
<dbReference type="GO" id="GO:0009073">
    <property type="term" value="P:aromatic amino acid family biosynthetic process"/>
    <property type="evidence" value="ECO:0007669"/>
    <property type="project" value="UniProtKB-KW"/>
</dbReference>
<dbReference type="SUPFAM" id="SSF56796">
    <property type="entry name" value="Dehydroquinate synthase-like"/>
    <property type="match status" value="1"/>
</dbReference>
<protein>
    <recommendedName>
        <fullName evidence="8 18">3-dehydroquinate synthase</fullName>
        <shortName evidence="18">DHQS</shortName>
        <ecNumber evidence="7 18">4.2.3.4</ecNumber>
    </recommendedName>
</protein>
<comment type="cofactor">
    <cofactor evidence="2 18">
        <name>NAD(+)</name>
        <dbReference type="ChEBI" id="CHEBI:57540"/>
    </cofactor>
</comment>
<dbReference type="PANTHER" id="PTHR43622">
    <property type="entry name" value="3-DEHYDROQUINATE SYNTHASE"/>
    <property type="match status" value="1"/>
</dbReference>
<organism evidence="21 22">
    <name type="scientific">Bradyrhizobium centrolobii</name>
    <dbReference type="NCBI Taxonomy" id="1505087"/>
    <lineage>
        <taxon>Bacteria</taxon>
        <taxon>Pseudomonadati</taxon>
        <taxon>Pseudomonadota</taxon>
        <taxon>Alphaproteobacteria</taxon>
        <taxon>Hyphomicrobiales</taxon>
        <taxon>Nitrobacteraceae</taxon>
        <taxon>Bradyrhizobium</taxon>
    </lineage>
</organism>
<dbReference type="OrthoDB" id="9806583at2"/>
<evidence type="ECO:0000256" key="8">
    <source>
        <dbReference type="ARBA" id="ARBA00017684"/>
    </source>
</evidence>
<dbReference type="InterPro" id="IPR016037">
    <property type="entry name" value="DHQ_synth_AroB"/>
</dbReference>
<evidence type="ECO:0000256" key="16">
    <source>
        <dbReference type="ARBA" id="ARBA00023239"/>
    </source>
</evidence>
<dbReference type="GO" id="GO:0005737">
    <property type="term" value="C:cytoplasm"/>
    <property type="evidence" value="ECO:0007669"/>
    <property type="project" value="UniProtKB-SubCell"/>
</dbReference>
<dbReference type="HAMAP" id="MF_00110">
    <property type="entry name" value="DHQ_synthase"/>
    <property type="match status" value="1"/>
</dbReference>
<dbReference type="NCBIfam" id="TIGR01357">
    <property type="entry name" value="aroB"/>
    <property type="match status" value="1"/>
</dbReference>
<evidence type="ECO:0000256" key="13">
    <source>
        <dbReference type="ARBA" id="ARBA00022833"/>
    </source>
</evidence>
<dbReference type="Proteomes" id="UP000076959">
    <property type="component" value="Unassembled WGS sequence"/>
</dbReference>
<feature type="binding site" evidence="18">
    <location>
        <begin position="139"/>
        <end position="140"/>
    </location>
    <ligand>
        <name>NAD(+)</name>
        <dbReference type="ChEBI" id="CHEBI:57540"/>
    </ligand>
</feature>
<feature type="domain" description="3-dehydroquinate synthase C-terminal" evidence="20">
    <location>
        <begin position="191"/>
        <end position="343"/>
    </location>
</feature>
<feature type="binding site" evidence="18">
    <location>
        <position position="161"/>
    </location>
    <ligand>
        <name>NAD(+)</name>
        <dbReference type="ChEBI" id="CHEBI:57540"/>
    </ligand>
</feature>
<dbReference type="EMBL" id="LUUB01000035">
    <property type="protein sequence ID" value="OAF13499.1"/>
    <property type="molecule type" value="Genomic_DNA"/>
</dbReference>
<evidence type="ECO:0000256" key="17">
    <source>
        <dbReference type="ARBA" id="ARBA00023285"/>
    </source>
</evidence>
<dbReference type="RefSeq" id="WP_063698085.1">
    <property type="nucleotide sequence ID" value="NZ_LUUB01000035.1"/>
</dbReference>
<keyword evidence="11 18" id="KW-0479">Metal-binding</keyword>
<feature type="binding site" evidence="18">
    <location>
        <position position="152"/>
    </location>
    <ligand>
        <name>NAD(+)</name>
        <dbReference type="ChEBI" id="CHEBI:57540"/>
    </ligand>
</feature>
<keyword evidence="17 18" id="KW-0170">Cobalt</keyword>
<keyword evidence="15 18" id="KW-0057">Aromatic amino acid biosynthesis</keyword>
<keyword evidence="12 18" id="KW-0547">Nucleotide-binding</keyword>
<evidence type="ECO:0000256" key="15">
    <source>
        <dbReference type="ARBA" id="ARBA00023141"/>
    </source>
</evidence>
<evidence type="ECO:0000313" key="22">
    <source>
        <dbReference type="Proteomes" id="UP000076959"/>
    </source>
</evidence>
<dbReference type="EC" id="4.2.3.4" evidence="7 18"/>
<feature type="binding site" evidence="18">
    <location>
        <begin position="115"/>
        <end position="119"/>
    </location>
    <ligand>
        <name>NAD(+)</name>
        <dbReference type="ChEBI" id="CHEBI:57540"/>
    </ligand>
</feature>
<dbReference type="GO" id="GO:0003856">
    <property type="term" value="F:3-dehydroquinate synthase activity"/>
    <property type="evidence" value="ECO:0007669"/>
    <property type="project" value="UniProtKB-UniRule"/>
</dbReference>
<dbReference type="Gene3D" id="3.40.50.1970">
    <property type="match status" value="1"/>
</dbReference>
<gene>
    <name evidence="18" type="primary">aroB</name>
    <name evidence="21" type="ORF">AYJ54_05810</name>
</gene>
<dbReference type="InterPro" id="IPR030963">
    <property type="entry name" value="DHQ_synth_fam"/>
</dbReference>
<evidence type="ECO:0000256" key="2">
    <source>
        <dbReference type="ARBA" id="ARBA00001911"/>
    </source>
</evidence>
<feature type="binding site" evidence="18">
    <location>
        <position position="194"/>
    </location>
    <ligand>
        <name>Zn(2+)</name>
        <dbReference type="ChEBI" id="CHEBI:29105"/>
    </ligand>
</feature>
<dbReference type="Pfam" id="PF01761">
    <property type="entry name" value="DHQ_synthase"/>
    <property type="match status" value="1"/>
</dbReference>
<dbReference type="InterPro" id="IPR030960">
    <property type="entry name" value="DHQS/DOIS_N"/>
</dbReference>